<dbReference type="PANTHER" id="PTHR30151">
    <property type="entry name" value="ALKANE SULFONATE ABC TRANSPORTER-RELATED, MEMBRANE SUBUNIT"/>
    <property type="match status" value="1"/>
</dbReference>
<feature type="compositionally biased region" description="Pro residues" evidence="8">
    <location>
        <begin position="1"/>
        <end position="10"/>
    </location>
</feature>
<organism evidence="10 11">
    <name type="scientific">Sorangium cellulosum</name>
    <name type="common">Polyangium cellulosum</name>
    <dbReference type="NCBI Taxonomy" id="56"/>
    <lineage>
        <taxon>Bacteria</taxon>
        <taxon>Pseudomonadati</taxon>
        <taxon>Myxococcota</taxon>
        <taxon>Polyangia</taxon>
        <taxon>Polyangiales</taxon>
        <taxon>Polyangiaceae</taxon>
        <taxon>Sorangium</taxon>
    </lineage>
</organism>
<dbReference type="RefSeq" id="WP_199789436.1">
    <property type="nucleotide sequence ID" value="NZ_CP012673.1"/>
</dbReference>
<accession>A0A2L0F4H9</accession>
<feature type="region of interest" description="Disordered" evidence="8">
    <location>
        <begin position="1"/>
        <end position="26"/>
    </location>
</feature>
<dbReference type="AlphaFoldDB" id="A0A2L0F4H9"/>
<feature type="transmembrane region" description="Helical" evidence="7">
    <location>
        <begin position="199"/>
        <end position="218"/>
    </location>
</feature>
<comment type="similarity">
    <text evidence="7">Belongs to the binding-protein-dependent transport system permease family.</text>
</comment>
<evidence type="ECO:0000256" key="1">
    <source>
        <dbReference type="ARBA" id="ARBA00004651"/>
    </source>
</evidence>
<keyword evidence="2 7" id="KW-0813">Transport</keyword>
<dbReference type="SUPFAM" id="SSF161098">
    <property type="entry name" value="MetI-like"/>
    <property type="match status" value="1"/>
</dbReference>
<dbReference type="InterPro" id="IPR035906">
    <property type="entry name" value="MetI-like_sf"/>
</dbReference>
<evidence type="ECO:0000256" key="2">
    <source>
        <dbReference type="ARBA" id="ARBA00022448"/>
    </source>
</evidence>
<proteinExistence type="inferred from homology"/>
<gene>
    <name evidence="10" type="primary">nrtB</name>
    <name evidence="10" type="ORF">SOCE26_079800</name>
</gene>
<protein>
    <submittedName>
        <fullName evidence="10">Nitrate ABC transporter permease</fullName>
    </submittedName>
</protein>
<name>A0A2L0F4H9_SORCE</name>
<evidence type="ECO:0000256" key="6">
    <source>
        <dbReference type="ARBA" id="ARBA00023136"/>
    </source>
</evidence>
<reference evidence="10 11" key="1">
    <citation type="submission" date="2015-09" db="EMBL/GenBank/DDBJ databases">
        <title>Sorangium comparison.</title>
        <authorList>
            <person name="Zaburannyi N."/>
            <person name="Bunk B."/>
            <person name="Overmann J."/>
            <person name="Mueller R."/>
        </authorList>
    </citation>
    <scope>NUCLEOTIDE SEQUENCE [LARGE SCALE GENOMIC DNA]</scope>
    <source>
        <strain evidence="10 11">So ce26</strain>
    </source>
</reference>
<dbReference type="Pfam" id="PF00528">
    <property type="entry name" value="BPD_transp_1"/>
    <property type="match status" value="1"/>
</dbReference>
<evidence type="ECO:0000256" key="3">
    <source>
        <dbReference type="ARBA" id="ARBA00022475"/>
    </source>
</evidence>
<dbReference type="CDD" id="cd06261">
    <property type="entry name" value="TM_PBP2"/>
    <property type="match status" value="1"/>
</dbReference>
<comment type="subcellular location">
    <subcellularLocation>
        <location evidence="1 7">Cell membrane</location>
        <topology evidence="1 7">Multi-pass membrane protein</topology>
    </subcellularLocation>
</comment>
<evidence type="ECO:0000256" key="4">
    <source>
        <dbReference type="ARBA" id="ARBA00022692"/>
    </source>
</evidence>
<dbReference type="GO" id="GO:0005886">
    <property type="term" value="C:plasma membrane"/>
    <property type="evidence" value="ECO:0007669"/>
    <property type="project" value="UniProtKB-SubCell"/>
</dbReference>
<feature type="transmembrane region" description="Helical" evidence="7">
    <location>
        <begin position="319"/>
        <end position="341"/>
    </location>
</feature>
<evidence type="ECO:0000313" key="11">
    <source>
        <dbReference type="Proteomes" id="UP000238348"/>
    </source>
</evidence>
<evidence type="ECO:0000256" key="8">
    <source>
        <dbReference type="SAM" id="MobiDB-lite"/>
    </source>
</evidence>
<evidence type="ECO:0000256" key="7">
    <source>
        <dbReference type="RuleBase" id="RU363032"/>
    </source>
</evidence>
<sequence length="395" mass="42734">MSAAPLPSPAPRAAAASSAAPRAGQARPRRAPGLFVVQAPISRRAGLRLGVFAFILPLAVWSVISYVPFVWHPLVHVSHPGDTAVPGAYAYIAEGQLVDREVFEQRNLELSRAGKRLAEGERANPIFLPAPHEVGRAFYASFTTPPQRTGDYWLHESLLQSCKVIFWGFFYAALVGVPLGVLCGAFALFSRLVEPFVDFIRYMPAPVFGALAVAVLGLGDAPKITIIFIGVFFQMVLVVANTVRSVDPALLHAAQTLGARPHQLVAHVVIPAALPALFRDLRILLGCAWTYLVVAELIGEKSGLSAFLYQQQRYRHFDNVYAGIAMIGLIGLATDQLLAALGRLLFPWETGSTALARWLRGLRRLLPAHGRLAAAPRPFPADGASMARELQGGSR</sequence>
<keyword evidence="4 7" id="KW-0812">Transmembrane</keyword>
<keyword evidence="3" id="KW-1003">Cell membrane</keyword>
<evidence type="ECO:0000259" key="9">
    <source>
        <dbReference type="PROSITE" id="PS50928"/>
    </source>
</evidence>
<feature type="transmembrane region" description="Helical" evidence="7">
    <location>
        <begin position="224"/>
        <end position="243"/>
    </location>
</feature>
<keyword evidence="5 7" id="KW-1133">Transmembrane helix</keyword>
<feature type="transmembrane region" description="Helical" evidence="7">
    <location>
        <begin position="49"/>
        <end position="71"/>
    </location>
</feature>
<dbReference type="PANTHER" id="PTHR30151:SF0">
    <property type="entry name" value="ABC TRANSPORTER PERMEASE PROTEIN MJ0413-RELATED"/>
    <property type="match status" value="1"/>
</dbReference>
<feature type="domain" description="ABC transmembrane type-1" evidence="9">
    <location>
        <begin position="158"/>
        <end position="338"/>
    </location>
</feature>
<dbReference type="Proteomes" id="UP000238348">
    <property type="component" value="Chromosome"/>
</dbReference>
<evidence type="ECO:0000256" key="5">
    <source>
        <dbReference type="ARBA" id="ARBA00022989"/>
    </source>
</evidence>
<dbReference type="GO" id="GO:0055085">
    <property type="term" value="P:transmembrane transport"/>
    <property type="evidence" value="ECO:0007669"/>
    <property type="project" value="InterPro"/>
</dbReference>
<dbReference type="Gene3D" id="1.10.3720.10">
    <property type="entry name" value="MetI-like"/>
    <property type="match status" value="1"/>
</dbReference>
<keyword evidence="6 7" id="KW-0472">Membrane</keyword>
<feature type="compositionally biased region" description="Low complexity" evidence="8">
    <location>
        <begin position="11"/>
        <end position="26"/>
    </location>
</feature>
<feature type="transmembrane region" description="Helical" evidence="7">
    <location>
        <begin position="164"/>
        <end position="187"/>
    </location>
</feature>
<evidence type="ECO:0000313" key="10">
    <source>
        <dbReference type="EMBL" id="AUX46474.1"/>
    </source>
</evidence>
<dbReference type="PROSITE" id="PS50928">
    <property type="entry name" value="ABC_TM1"/>
    <property type="match status" value="1"/>
</dbReference>
<dbReference type="InterPro" id="IPR000515">
    <property type="entry name" value="MetI-like"/>
</dbReference>
<dbReference type="EMBL" id="CP012673">
    <property type="protein sequence ID" value="AUX46474.1"/>
    <property type="molecule type" value="Genomic_DNA"/>
</dbReference>